<gene>
    <name evidence="4" type="ORF">RFI_26327</name>
</gene>
<name>X6MDC6_RETFI</name>
<dbReference type="Gene3D" id="1.25.40.10">
    <property type="entry name" value="Tetratricopeptide repeat domain"/>
    <property type="match status" value="3"/>
</dbReference>
<dbReference type="PROSITE" id="PS50005">
    <property type="entry name" value="TPR"/>
    <property type="match status" value="4"/>
</dbReference>
<dbReference type="Pfam" id="PF13374">
    <property type="entry name" value="TPR_10"/>
    <property type="match status" value="2"/>
</dbReference>
<dbReference type="AlphaFoldDB" id="X6MDC6"/>
<dbReference type="PANTHER" id="PTHR45641:SF1">
    <property type="entry name" value="AAA+ ATPASE DOMAIN-CONTAINING PROTEIN"/>
    <property type="match status" value="1"/>
</dbReference>
<organism evidence="4 5">
    <name type="scientific">Reticulomyxa filosa</name>
    <dbReference type="NCBI Taxonomy" id="46433"/>
    <lineage>
        <taxon>Eukaryota</taxon>
        <taxon>Sar</taxon>
        <taxon>Rhizaria</taxon>
        <taxon>Retaria</taxon>
        <taxon>Foraminifera</taxon>
        <taxon>Monothalamids</taxon>
        <taxon>Reticulomyxidae</taxon>
        <taxon>Reticulomyxa</taxon>
    </lineage>
</organism>
<evidence type="ECO:0000313" key="4">
    <source>
        <dbReference type="EMBL" id="ETO11050.1"/>
    </source>
</evidence>
<dbReference type="PROSITE" id="PS50293">
    <property type="entry name" value="TPR_REGION"/>
    <property type="match status" value="1"/>
</dbReference>
<evidence type="ECO:0000256" key="2">
    <source>
        <dbReference type="ARBA" id="ARBA00022803"/>
    </source>
</evidence>
<sequence length="1099" mass="128503">MHKESLNPYSITLKQGLQRIKDKLQIAGNAMNGTEEIIVFDYSFDKFQPPIQANINVDDMLLHDIYKHLLNFPNVQVYWEIEGEFMVLDKHIIDVRESKIRHVVHLDDVLTPRIEKPKFNPFFYTCDLHKFKSIQNLESLSDKNAMKNILQEVIKNGYLCNLIHKRQTNAHETIKQKLHFNENNVDELIINDKVLTMVSDVKQLYHSDIHKYMGYPLQLHHICALLLYTEKSCNVEFGYDQMQFRHHKWKYLDMYLCQAISILHRYERREKSKMELYCGLKGVRLEDIEKKIRVGIFVCPITASDSLQIAQMNRGNRGCILHFHPSMRRASNICSCDVSWISSCKYMCEIVFSRLLMPTSGNKETNNEQNAWNAKIENETGNTQMILLTWTMYDQFIQQTIQISAWWNHCIDFNVIYLLLKLTQGDINEAISNLSLFEEWKLQNDNEQKYKDSTYEFMQRRCCNNHVNLLYTFLFDRGLLKKRSSIEAAILSTINNGLPFVEEDQKKQIPCATVKVNQNAIESLDLKKHCTLDWLNSNTEAAKIVKAMIQKREKGIVVVANNTCEWNDTKESANVTKTRKSIADCFLKLLNDNKTEKKQMGEYWLYVIKRKLIILKDVRIDGNVYVVNCKLKCKKRANITTQLYITKNATIDQKLKQFQLQELRDQYCQSLEKINLDNTLDYAQKCLDFCLDTFAIDHPFVADGHHNLGIAFYYKKEYDKAIECSEKALHIILNVFGVNHGWTANVEFDKNIEYQQKALQIRLNFFGNNHVDLGYSYQHFGDAYFGKKQYDDAITWHEKALQIRLDIFGENHNEVAYTYHILGAVYNEKKAFDKAMEYYEKALYIRLSIFGIDHITVSHSYQGFGDVSYGEQKYDDAIEWYEKALKIRLDTFGANHSDAASLYNILALSYDKKETYDKAIECHHKSLKIRLDISEIDCNGLIKAYNNLGESYDDKEQYSIAIECYEKALQVRLDTLGINHGDVADSYHNLAESYYQQVQYDKAIEFHQKALEIRINVFGNASKNVGESYWRLATIFEEAGENQTAVSILKINCNQYKKKGYLQSAIFFMKNQKFLFYRKKSVNSTNVIQIVKFQQNKIN</sequence>
<feature type="repeat" description="TPR" evidence="3">
    <location>
        <begin position="858"/>
        <end position="891"/>
    </location>
</feature>
<dbReference type="SMART" id="SM00028">
    <property type="entry name" value="TPR"/>
    <property type="match status" value="7"/>
</dbReference>
<feature type="repeat" description="TPR" evidence="3">
    <location>
        <begin position="816"/>
        <end position="849"/>
    </location>
</feature>
<dbReference type="SUPFAM" id="SSF48452">
    <property type="entry name" value="TPR-like"/>
    <property type="match status" value="2"/>
</dbReference>
<evidence type="ECO:0000256" key="1">
    <source>
        <dbReference type="ARBA" id="ARBA00022737"/>
    </source>
</evidence>
<proteinExistence type="predicted"/>
<dbReference type="OrthoDB" id="3174329at2759"/>
<evidence type="ECO:0000256" key="3">
    <source>
        <dbReference type="PROSITE-ProRule" id="PRU00339"/>
    </source>
</evidence>
<protein>
    <submittedName>
        <fullName evidence="4">Uncharacterized protein</fullName>
    </submittedName>
</protein>
<accession>X6MDC6</accession>
<keyword evidence="5" id="KW-1185">Reference proteome</keyword>
<dbReference type="Proteomes" id="UP000023152">
    <property type="component" value="Unassembled WGS sequence"/>
</dbReference>
<evidence type="ECO:0000313" key="5">
    <source>
        <dbReference type="Proteomes" id="UP000023152"/>
    </source>
</evidence>
<feature type="repeat" description="TPR" evidence="3">
    <location>
        <begin position="942"/>
        <end position="975"/>
    </location>
</feature>
<reference evidence="4 5" key="1">
    <citation type="journal article" date="2013" name="Curr. Biol.">
        <title>The Genome of the Foraminiferan Reticulomyxa filosa.</title>
        <authorList>
            <person name="Glockner G."/>
            <person name="Hulsmann N."/>
            <person name="Schleicher M."/>
            <person name="Noegel A.A."/>
            <person name="Eichinger L."/>
            <person name="Gallinger C."/>
            <person name="Pawlowski J."/>
            <person name="Sierra R."/>
            <person name="Euteneuer U."/>
            <person name="Pillet L."/>
            <person name="Moustafa A."/>
            <person name="Platzer M."/>
            <person name="Groth M."/>
            <person name="Szafranski K."/>
            <person name="Schliwa M."/>
        </authorList>
    </citation>
    <scope>NUCLEOTIDE SEQUENCE [LARGE SCALE GENOMIC DNA]</scope>
</reference>
<dbReference type="PANTHER" id="PTHR45641">
    <property type="entry name" value="TETRATRICOPEPTIDE REPEAT PROTEIN (AFU_ORTHOLOGUE AFUA_6G03870)"/>
    <property type="match status" value="1"/>
</dbReference>
<dbReference type="EMBL" id="ASPP01022837">
    <property type="protein sequence ID" value="ETO11050.1"/>
    <property type="molecule type" value="Genomic_DNA"/>
</dbReference>
<feature type="repeat" description="TPR" evidence="3">
    <location>
        <begin position="984"/>
        <end position="1017"/>
    </location>
</feature>
<dbReference type="Pfam" id="PF13424">
    <property type="entry name" value="TPR_12"/>
    <property type="match status" value="3"/>
</dbReference>
<dbReference type="InterPro" id="IPR011990">
    <property type="entry name" value="TPR-like_helical_dom_sf"/>
</dbReference>
<comment type="caution">
    <text evidence="4">The sequence shown here is derived from an EMBL/GenBank/DDBJ whole genome shotgun (WGS) entry which is preliminary data.</text>
</comment>
<keyword evidence="1" id="KW-0677">Repeat</keyword>
<dbReference type="SUPFAM" id="SSF81901">
    <property type="entry name" value="HCP-like"/>
    <property type="match status" value="1"/>
</dbReference>
<dbReference type="InterPro" id="IPR019734">
    <property type="entry name" value="TPR_rpt"/>
</dbReference>
<keyword evidence="2 3" id="KW-0802">TPR repeat</keyword>